<comment type="caution">
    <text evidence="2">The sequence shown here is derived from an EMBL/GenBank/DDBJ whole genome shotgun (WGS) entry which is preliminary data.</text>
</comment>
<gene>
    <name evidence="2" type="ORF">E6C76_15485</name>
</gene>
<dbReference type="EMBL" id="SSOC01000005">
    <property type="protein sequence ID" value="THF63971.1"/>
    <property type="molecule type" value="Genomic_DNA"/>
</dbReference>
<feature type="region of interest" description="Disordered" evidence="1">
    <location>
        <begin position="60"/>
        <end position="99"/>
    </location>
</feature>
<dbReference type="Proteomes" id="UP000308430">
    <property type="component" value="Unassembled WGS sequence"/>
</dbReference>
<dbReference type="AlphaFoldDB" id="A0A4S4AVD5"/>
<evidence type="ECO:0000313" key="2">
    <source>
        <dbReference type="EMBL" id="THF63971.1"/>
    </source>
</evidence>
<sequence length="99" mass="10750">MLRSRARNRGTTRGFIARDSATVPHGAPCTISVWTKKNRHAPPLRGSLFPRGVLLSWGGPAKKKGPLARALPRQAPAVHAAGLPPHRTKTGSSFIRTRR</sequence>
<feature type="compositionally biased region" description="Low complexity" evidence="1">
    <location>
        <begin position="67"/>
        <end position="77"/>
    </location>
</feature>
<accession>A0A4S4AVD5</accession>
<feature type="compositionally biased region" description="Polar residues" evidence="1">
    <location>
        <begin position="90"/>
        <end position="99"/>
    </location>
</feature>
<evidence type="ECO:0000313" key="3">
    <source>
        <dbReference type="Proteomes" id="UP000308430"/>
    </source>
</evidence>
<keyword evidence="3" id="KW-1185">Reference proteome</keyword>
<evidence type="ECO:0000256" key="1">
    <source>
        <dbReference type="SAM" id="MobiDB-lite"/>
    </source>
</evidence>
<protein>
    <submittedName>
        <fullName evidence="2">Uncharacterized protein</fullName>
    </submittedName>
</protein>
<proteinExistence type="predicted"/>
<name>A0A4S4AVD5_9RHOO</name>
<reference evidence="2 3" key="1">
    <citation type="submission" date="2019-04" db="EMBL/GenBank/DDBJ databases">
        <title>Azoarcus nasutitermitis sp. nov. isolated from termite nest.</title>
        <authorList>
            <person name="Lin S.-Y."/>
            <person name="Hameed A."/>
            <person name="Hsu Y.-H."/>
            <person name="Young C.-C."/>
        </authorList>
    </citation>
    <scope>NUCLEOTIDE SEQUENCE [LARGE SCALE GENOMIC DNA]</scope>
    <source>
        <strain evidence="2 3">CC-YHH838</strain>
    </source>
</reference>
<organism evidence="2 3">
    <name type="scientific">Pseudothauera nasutitermitis</name>
    <dbReference type="NCBI Taxonomy" id="2565930"/>
    <lineage>
        <taxon>Bacteria</taxon>
        <taxon>Pseudomonadati</taxon>
        <taxon>Pseudomonadota</taxon>
        <taxon>Betaproteobacteria</taxon>
        <taxon>Rhodocyclales</taxon>
        <taxon>Zoogloeaceae</taxon>
        <taxon>Pseudothauera</taxon>
    </lineage>
</organism>